<feature type="compositionally biased region" description="Gly residues" evidence="3">
    <location>
        <begin position="11"/>
        <end position="22"/>
    </location>
</feature>
<evidence type="ECO:0000256" key="3">
    <source>
        <dbReference type="SAM" id="MobiDB-lite"/>
    </source>
</evidence>
<dbReference type="SUPFAM" id="SSF52172">
    <property type="entry name" value="CheY-like"/>
    <property type="match status" value="1"/>
</dbReference>
<dbReference type="InterPro" id="IPR045279">
    <property type="entry name" value="ARR-like"/>
</dbReference>
<sequence length="128" mass="13805">MESVDGRGEDGLVGGSDGGGPGRVRVLVVDDSPVDRRIVERLLMISGSLFDVVSVDGGKKALELLGLNGPQDDSHNYDDPNVDIILTDYCMPEMNGYELLKAVKEHNHGSSIPVVIMSSENDPQRISR</sequence>
<dbReference type="PANTHER" id="PTHR43874:SF85">
    <property type="entry name" value="TWO-COMPONENT RESPONSE REGULATOR ORR2"/>
    <property type="match status" value="1"/>
</dbReference>
<keyword evidence="1" id="KW-0902">Two-component regulatory system</keyword>
<evidence type="ECO:0000256" key="2">
    <source>
        <dbReference type="PROSITE-ProRule" id="PRU00169"/>
    </source>
</evidence>
<dbReference type="AlphaFoldDB" id="A0A843V7R6"/>
<reference evidence="5" key="1">
    <citation type="submission" date="2017-07" db="EMBL/GenBank/DDBJ databases">
        <title>Taro Niue Genome Assembly and Annotation.</title>
        <authorList>
            <person name="Atibalentja N."/>
            <person name="Keating K."/>
            <person name="Fields C.J."/>
        </authorList>
    </citation>
    <scope>NUCLEOTIDE SEQUENCE</scope>
    <source>
        <strain evidence="5">Niue_2</strain>
        <tissue evidence="5">Leaf</tissue>
    </source>
</reference>
<name>A0A843V7R6_COLES</name>
<evidence type="ECO:0000313" key="5">
    <source>
        <dbReference type="EMBL" id="MQL94412.1"/>
    </source>
</evidence>
<dbReference type="InterPro" id="IPR001789">
    <property type="entry name" value="Sig_transdc_resp-reg_receiver"/>
</dbReference>
<protein>
    <recommendedName>
        <fullName evidence="4">Response regulatory domain-containing protein</fullName>
    </recommendedName>
</protein>
<gene>
    <name evidence="5" type="ORF">Taro_027065</name>
</gene>
<accession>A0A843V7R6</accession>
<dbReference type="PANTHER" id="PTHR43874">
    <property type="entry name" value="TWO-COMPONENT RESPONSE REGULATOR"/>
    <property type="match status" value="1"/>
</dbReference>
<proteinExistence type="predicted"/>
<evidence type="ECO:0000259" key="4">
    <source>
        <dbReference type="PROSITE" id="PS50110"/>
    </source>
</evidence>
<dbReference type="SMR" id="A0A843V7R6"/>
<dbReference type="Proteomes" id="UP000652761">
    <property type="component" value="Unassembled WGS sequence"/>
</dbReference>
<dbReference type="Gene3D" id="3.40.50.2300">
    <property type="match status" value="1"/>
</dbReference>
<comment type="caution">
    <text evidence="5">The sequence shown here is derived from an EMBL/GenBank/DDBJ whole genome shotgun (WGS) entry which is preliminary data.</text>
</comment>
<evidence type="ECO:0000313" key="6">
    <source>
        <dbReference type="Proteomes" id="UP000652761"/>
    </source>
</evidence>
<feature type="modified residue" description="4-aspartylphosphate" evidence="2">
    <location>
        <position position="88"/>
    </location>
</feature>
<organism evidence="5 6">
    <name type="scientific">Colocasia esculenta</name>
    <name type="common">Wild taro</name>
    <name type="synonym">Arum esculentum</name>
    <dbReference type="NCBI Taxonomy" id="4460"/>
    <lineage>
        <taxon>Eukaryota</taxon>
        <taxon>Viridiplantae</taxon>
        <taxon>Streptophyta</taxon>
        <taxon>Embryophyta</taxon>
        <taxon>Tracheophyta</taxon>
        <taxon>Spermatophyta</taxon>
        <taxon>Magnoliopsida</taxon>
        <taxon>Liliopsida</taxon>
        <taxon>Araceae</taxon>
        <taxon>Aroideae</taxon>
        <taxon>Colocasieae</taxon>
        <taxon>Colocasia</taxon>
    </lineage>
</organism>
<feature type="region of interest" description="Disordered" evidence="3">
    <location>
        <begin position="1"/>
        <end position="24"/>
    </location>
</feature>
<feature type="compositionally biased region" description="Basic and acidic residues" evidence="3">
    <location>
        <begin position="1"/>
        <end position="10"/>
    </location>
</feature>
<dbReference type="InterPro" id="IPR011006">
    <property type="entry name" value="CheY-like_superfamily"/>
</dbReference>
<feature type="domain" description="Response regulatory" evidence="4">
    <location>
        <begin position="25"/>
        <end position="128"/>
    </location>
</feature>
<dbReference type="OrthoDB" id="60033at2759"/>
<keyword evidence="6" id="KW-1185">Reference proteome</keyword>
<keyword evidence="2" id="KW-0597">Phosphoprotein</keyword>
<dbReference type="EMBL" id="NMUH01001671">
    <property type="protein sequence ID" value="MQL94412.1"/>
    <property type="molecule type" value="Genomic_DNA"/>
</dbReference>
<dbReference type="SMART" id="SM00448">
    <property type="entry name" value="REC"/>
    <property type="match status" value="1"/>
</dbReference>
<dbReference type="GO" id="GO:0000160">
    <property type="term" value="P:phosphorelay signal transduction system"/>
    <property type="evidence" value="ECO:0007669"/>
    <property type="project" value="UniProtKB-KW"/>
</dbReference>
<dbReference type="GO" id="GO:0009736">
    <property type="term" value="P:cytokinin-activated signaling pathway"/>
    <property type="evidence" value="ECO:0007669"/>
    <property type="project" value="InterPro"/>
</dbReference>
<dbReference type="Pfam" id="PF00072">
    <property type="entry name" value="Response_reg"/>
    <property type="match status" value="1"/>
</dbReference>
<dbReference type="PROSITE" id="PS50110">
    <property type="entry name" value="RESPONSE_REGULATORY"/>
    <property type="match status" value="1"/>
</dbReference>
<evidence type="ECO:0000256" key="1">
    <source>
        <dbReference type="ARBA" id="ARBA00023012"/>
    </source>
</evidence>